<evidence type="ECO:0000313" key="2">
    <source>
        <dbReference type="Proteomes" id="UP000268093"/>
    </source>
</evidence>
<dbReference type="Proteomes" id="UP000268093">
    <property type="component" value="Unassembled WGS sequence"/>
</dbReference>
<comment type="caution">
    <text evidence="1">The sequence shown here is derived from an EMBL/GenBank/DDBJ whole genome shotgun (WGS) entry which is preliminary data.</text>
</comment>
<organism evidence="1 2">
    <name type="scientific">Jimgerdemannia flammicorona</name>
    <dbReference type="NCBI Taxonomy" id="994334"/>
    <lineage>
        <taxon>Eukaryota</taxon>
        <taxon>Fungi</taxon>
        <taxon>Fungi incertae sedis</taxon>
        <taxon>Mucoromycota</taxon>
        <taxon>Mucoromycotina</taxon>
        <taxon>Endogonomycetes</taxon>
        <taxon>Endogonales</taxon>
        <taxon>Endogonaceae</taxon>
        <taxon>Jimgerdemannia</taxon>
    </lineage>
</organism>
<reference evidence="1 2" key="1">
    <citation type="journal article" date="2018" name="New Phytol.">
        <title>Phylogenomics of Endogonaceae and evolution of mycorrhizas within Mucoromycota.</title>
        <authorList>
            <person name="Chang Y."/>
            <person name="Desiro A."/>
            <person name="Na H."/>
            <person name="Sandor L."/>
            <person name="Lipzen A."/>
            <person name="Clum A."/>
            <person name="Barry K."/>
            <person name="Grigoriev I.V."/>
            <person name="Martin F.M."/>
            <person name="Stajich J.E."/>
            <person name="Smith M.E."/>
            <person name="Bonito G."/>
            <person name="Spatafora J.W."/>
        </authorList>
    </citation>
    <scope>NUCLEOTIDE SEQUENCE [LARGE SCALE GENOMIC DNA]</scope>
    <source>
        <strain evidence="1 2">GMNB39</strain>
    </source>
</reference>
<dbReference type="EMBL" id="RBNI01006629">
    <property type="protein sequence ID" value="RUP45904.1"/>
    <property type="molecule type" value="Genomic_DNA"/>
</dbReference>
<proteinExistence type="predicted"/>
<gene>
    <name evidence="1" type="ORF">BC936DRAFT_147605</name>
</gene>
<sequence length="110" mass="12984">MLCRFSIYISCIYQPTNQFLKGQSTLGFISRSRTQCRRQEIWCRENRENTLTGEEREYQMVLVRHWGDNLDDSTGPDQEIRALQARFRPSCEETISTGVERCQAYSIHEL</sequence>
<accession>A0A433D4Z8</accession>
<evidence type="ECO:0000313" key="1">
    <source>
        <dbReference type="EMBL" id="RUP45904.1"/>
    </source>
</evidence>
<dbReference type="AlphaFoldDB" id="A0A433D4Z8"/>
<protein>
    <submittedName>
        <fullName evidence="1">Uncharacterized protein</fullName>
    </submittedName>
</protein>
<name>A0A433D4Z8_9FUNG</name>
<keyword evidence="2" id="KW-1185">Reference proteome</keyword>